<feature type="compositionally biased region" description="Basic and acidic residues" evidence="1">
    <location>
        <begin position="252"/>
        <end position="269"/>
    </location>
</feature>
<dbReference type="SUPFAM" id="SSF64182">
    <property type="entry name" value="DHH phosphoesterases"/>
    <property type="match status" value="1"/>
</dbReference>
<evidence type="ECO:0000256" key="1">
    <source>
        <dbReference type="SAM" id="MobiDB-lite"/>
    </source>
</evidence>
<proteinExistence type="predicted"/>
<dbReference type="AlphaFoldDB" id="A0A1W9NW54"/>
<dbReference type="EMBL" id="MZGJ01000034">
    <property type="protein sequence ID" value="OQX50391.1"/>
    <property type="molecule type" value="Genomic_DNA"/>
</dbReference>
<protein>
    <submittedName>
        <fullName evidence="2">Uncharacterized protein</fullName>
    </submittedName>
</protein>
<dbReference type="InterPro" id="IPR038763">
    <property type="entry name" value="DHH_sf"/>
</dbReference>
<dbReference type="PANTHER" id="PTHR47618">
    <property type="entry name" value="BIFUNCTIONAL OLIGORIBONUCLEASE AND PAP PHOSPHATASE NRNA"/>
    <property type="match status" value="1"/>
</dbReference>
<evidence type="ECO:0000313" key="2">
    <source>
        <dbReference type="EMBL" id="OQX50391.1"/>
    </source>
</evidence>
<reference evidence="3" key="1">
    <citation type="submission" date="2017-03" db="EMBL/GenBank/DDBJ databases">
        <title>Novel pathways for hydrocarbon cycling and metabolic interdependencies in hydrothermal sediment communities.</title>
        <authorList>
            <person name="Dombrowski N."/>
            <person name="Seitz K."/>
            <person name="Teske A."/>
            <person name="Baker B."/>
        </authorList>
    </citation>
    <scope>NUCLEOTIDE SEQUENCE [LARGE SCALE GENOMIC DNA]</scope>
</reference>
<feature type="compositionally biased region" description="Basic and acidic residues" evidence="1">
    <location>
        <begin position="286"/>
        <end position="299"/>
    </location>
</feature>
<comment type="caution">
    <text evidence="2">The sequence shown here is derived from an EMBL/GenBank/DDBJ whole genome shotgun (WGS) entry which is preliminary data.</text>
</comment>
<dbReference type="STRING" id="1968527.B5M47_03845"/>
<dbReference type="Gene3D" id="3.90.1640.10">
    <property type="entry name" value="inorganic pyrophosphatase (n-terminal core)"/>
    <property type="match status" value="2"/>
</dbReference>
<dbReference type="InterPro" id="IPR051319">
    <property type="entry name" value="Oligoribo/pAp-PDE_c-di-AMP_PDE"/>
</dbReference>
<dbReference type="PANTHER" id="PTHR47618:SF1">
    <property type="entry name" value="BIFUNCTIONAL OLIGORIBONUCLEASE AND PAP PHOSPHATASE NRNA"/>
    <property type="match status" value="1"/>
</dbReference>
<gene>
    <name evidence="2" type="ORF">B5M47_03845</name>
</gene>
<feature type="region of interest" description="Disordered" evidence="1">
    <location>
        <begin position="248"/>
        <end position="299"/>
    </location>
</feature>
<evidence type="ECO:0000313" key="3">
    <source>
        <dbReference type="Proteomes" id="UP000192520"/>
    </source>
</evidence>
<organism evidence="2 3">
    <name type="scientific">candidate division CPR3 bacterium 4484_211</name>
    <dbReference type="NCBI Taxonomy" id="1968527"/>
    <lineage>
        <taxon>Bacteria</taxon>
        <taxon>Bacteria division CPR3</taxon>
    </lineage>
</organism>
<dbReference type="Proteomes" id="UP000192520">
    <property type="component" value="Unassembled WGS sequence"/>
</dbReference>
<name>A0A1W9NW54_UNCC3</name>
<sequence>MQQIFDTQQLNKIIDSSQNILVISGDEHNFDKISSVLALRQVLKGQGKSVRALAENLDASRFSAVPGISDISSCLEPRTLRVLINYGSEAVEKINYDNREGVFEVIMSPFEGEFSKDKIDLVYSGLDYDLIFAIGASTVEDLGAVYRQHAQVFKNIVVVNIDTDAANTMFGKINVVDSSAETQAQLVYDVIKSLDAPFDSRIATLLLIGVMERTKRFNQDVSSRLLRFSASLLDKGANWQKALAAVLPSQPAKEKPAEQGEATPREDVSSKPIVPLAQKLPAGEDVAPKEIDDAEETIR</sequence>
<accession>A0A1W9NW54</accession>